<reference evidence="3 4" key="1">
    <citation type="submission" date="2020-08" db="EMBL/GenBank/DDBJ databases">
        <title>Genomic Encyclopedia of Type Strains, Phase III (KMG-III): the genomes of soil and plant-associated and newly described type strains.</title>
        <authorList>
            <person name="Whitman W."/>
        </authorList>
    </citation>
    <scope>NUCLEOTIDE SEQUENCE [LARGE SCALE GENOMIC DNA]</scope>
    <source>
        <strain evidence="3 4">CECT 8640</strain>
    </source>
</reference>
<dbReference type="CDD" id="cd05936">
    <property type="entry name" value="FC-FACS_FadD_like"/>
    <property type="match status" value="1"/>
</dbReference>
<evidence type="ECO:0000313" key="3">
    <source>
        <dbReference type="EMBL" id="MBB5953894.1"/>
    </source>
</evidence>
<sequence length="506" mass="54602">MSVSVAAVLAESAARRPDHPAVVHDGESVGYAELWHRARTRAAVLRERGVGPGDRVALLLPNHPVFPEVYFGVLALGAVPVPVNVLLTADEIAYLLADSGARHLVCAKSLLATGRPAADRTGARVLTVPAGDGPDRLDRPVTPIPEYVPRAPDDLALVLYTSGTTGRPKGAMLTQLNVLLNVGTTMRSPFDMGPDDVLFGCLPLFHTFGQICGMLTCFAAGATLVLASRFAAGPALDLMAEHDCTVFMGVPTMYYDLLAVAETARRRPRLERAYSGGAALPVRVLEDVERVFGCPVYEGYGLTETSPVVTYNQKAWPRRPGTVGKPVWGVRVAIARAELDARVELLPVGEVGEVVISGHNVMAGYLNRPEATAEALVDGWFRSGDLGVLDADGYLRLVDRKKEMVLRGGYNVYPREVEEVLSRHPKIDRVAVIGVPDERHGEEVCAVVALRPGVSGGSDLAAELVAWSRTRLAAYKYPRRFEFVDAFPLGPSGKVLKRELVSRYRG</sequence>
<dbReference type="Gene3D" id="3.40.50.12780">
    <property type="entry name" value="N-terminal domain of ligase-like"/>
    <property type="match status" value="1"/>
</dbReference>
<protein>
    <submittedName>
        <fullName evidence="3">Long-chain acyl-CoA synthetase</fullName>
        <ecNumber evidence="3">6.2.1.3</ecNumber>
    </submittedName>
</protein>
<dbReference type="Pfam" id="PF13193">
    <property type="entry name" value="AMP-binding_C"/>
    <property type="match status" value="1"/>
</dbReference>
<dbReference type="Proteomes" id="UP000547510">
    <property type="component" value="Unassembled WGS sequence"/>
</dbReference>
<dbReference type="PANTHER" id="PTHR43767:SF12">
    <property type="entry name" value="AMP-DEPENDENT SYNTHETASE AND LIGASE"/>
    <property type="match status" value="1"/>
</dbReference>
<dbReference type="RefSeq" id="WP_184687704.1">
    <property type="nucleotide sequence ID" value="NZ_JACHJN010000001.1"/>
</dbReference>
<dbReference type="PANTHER" id="PTHR43767">
    <property type="entry name" value="LONG-CHAIN-FATTY-ACID--COA LIGASE"/>
    <property type="match status" value="1"/>
</dbReference>
<dbReference type="EMBL" id="JACHJN010000001">
    <property type="protein sequence ID" value="MBB5953894.1"/>
    <property type="molecule type" value="Genomic_DNA"/>
</dbReference>
<accession>A0A841CC07</accession>
<feature type="domain" description="AMP-dependent synthetase/ligase" evidence="1">
    <location>
        <begin position="10"/>
        <end position="366"/>
    </location>
</feature>
<keyword evidence="4" id="KW-1185">Reference proteome</keyword>
<evidence type="ECO:0000259" key="2">
    <source>
        <dbReference type="Pfam" id="PF13193"/>
    </source>
</evidence>
<keyword evidence="3" id="KW-0436">Ligase</keyword>
<dbReference type="PRINTS" id="PR00154">
    <property type="entry name" value="AMPBINDING"/>
</dbReference>
<evidence type="ECO:0000313" key="4">
    <source>
        <dbReference type="Proteomes" id="UP000547510"/>
    </source>
</evidence>
<proteinExistence type="predicted"/>
<dbReference type="InterPro" id="IPR020459">
    <property type="entry name" value="AMP-binding"/>
</dbReference>
<organism evidence="3 4">
    <name type="scientific">Saccharothrix tamanrassetensis</name>
    <dbReference type="NCBI Taxonomy" id="1051531"/>
    <lineage>
        <taxon>Bacteria</taxon>
        <taxon>Bacillati</taxon>
        <taxon>Actinomycetota</taxon>
        <taxon>Actinomycetes</taxon>
        <taxon>Pseudonocardiales</taxon>
        <taxon>Pseudonocardiaceae</taxon>
        <taxon>Saccharothrix</taxon>
    </lineage>
</organism>
<dbReference type="InterPro" id="IPR042099">
    <property type="entry name" value="ANL_N_sf"/>
</dbReference>
<dbReference type="Gene3D" id="3.30.300.30">
    <property type="match status" value="1"/>
</dbReference>
<dbReference type="AlphaFoldDB" id="A0A841CC07"/>
<dbReference type="SUPFAM" id="SSF56801">
    <property type="entry name" value="Acetyl-CoA synthetase-like"/>
    <property type="match status" value="1"/>
</dbReference>
<dbReference type="InterPro" id="IPR025110">
    <property type="entry name" value="AMP-bd_C"/>
</dbReference>
<dbReference type="InterPro" id="IPR000873">
    <property type="entry name" value="AMP-dep_synth/lig_dom"/>
</dbReference>
<name>A0A841CC07_9PSEU</name>
<dbReference type="EC" id="6.2.1.3" evidence="3"/>
<evidence type="ECO:0000259" key="1">
    <source>
        <dbReference type="Pfam" id="PF00501"/>
    </source>
</evidence>
<dbReference type="InterPro" id="IPR020845">
    <property type="entry name" value="AMP-binding_CS"/>
</dbReference>
<dbReference type="GO" id="GO:0004467">
    <property type="term" value="F:long-chain fatty acid-CoA ligase activity"/>
    <property type="evidence" value="ECO:0007669"/>
    <property type="project" value="UniProtKB-EC"/>
</dbReference>
<dbReference type="Pfam" id="PF00501">
    <property type="entry name" value="AMP-binding"/>
    <property type="match status" value="1"/>
</dbReference>
<dbReference type="InterPro" id="IPR045851">
    <property type="entry name" value="AMP-bd_C_sf"/>
</dbReference>
<comment type="caution">
    <text evidence="3">The sequence shown here is derived from an EMBL/GenBank/DDBJ whole genome shotgun (WGS) entry which is preliminary data.</text>
</comment>
<gene>
    <name evidence="3" type="ORF">FHS29_000464</name>
</gene>
<feature type="domain" description="AMP-binding enzyme C-terminal" evidence="2">
    <location>
        <begin position="416"/>
        <end position="494"/>
    </location>
</feature>
<dbReference type="InterPro" id="IPR050237">
    <property type="entry name" value="ATP-dep_AMP-bd_enzyme"/>
</dbReference>
<dbReference type="PROSITE" id="PS00455">
    <property type="entry name" value="AMP_BINDING"/>
    <property type="match status" value="1"/>
</dbReference>